<dbReference type="EMBL" id="ML179245">
    <property type="protein sequence ID" value="THU93595.1"/>
    <property type="molecule type" value="Genomic_DNA"/>
</dbReference>
<organism evidence="2 3">
    <name type="scientific">Dendrothele bispora (strain CBS 962.96)</name>
    <dbReference type="NCBI Taxonomy" id="1314807"/>
    <lineage>
        <taxon>Eukaryota</taxon>
        <taxon>Fungi</taxon>
        <taxon>Dikarya</taxon>
        <taxon>Basidiomycota</taxon>
        <taxon>Agaricomycotina</taxon>
        <taxon>Agaricomycetes</taxon>
        <taxon>Agaricomycetidae</taxon>
        <taxon>Agaricales</taxon>
        <taxon>Agaricales incertae sedis</taxon>
        <taxon>Dendrothele</taxon>
    </lineage>
</organism>
<accession>A0A4V4HF47</accession>
<keyword evidence="3" id="KW-1185">Reference proteome</keyword>
<feature type="region of interest" description="Disordered" evidence="1">
    <location>
        <begin position="431"/>
        <end position="456"/>
    </location>
</feature>
<reference evidence="2 3" key="1">
    <citation type="journal article" date="2019" name="Nat. Ecol. Evol.">
        <title>Megaphylogeny resolves global patterns of mushroom evolution.</title>
        <authorList>
            <person name="Varga T."/>
            <person name="Krizsan K."/>
            <person name="Foldi C."/>
            <person name="Dima B."/>
            <person name="Sanchez-Garcia M."/>
            <person name="Sanchez-Ramirez S."/>
            <person name="Szollosi G.J."/>
            <person name="Szarkandi J.G."/>
            <person name="Papp V."/>
            <person name="Albert L."/>
            <person name="Andreopoulos W."/>
            <person name="Angelini C."/>
            <person name="Antonin V."/>
            <person name="Barry K.W."/>
            <person name="Bougher N.L."/>
            <person name="Buchanan P."/>
            <person name="Buyck B."/>
            <person name="Bense V."/>
            <person name="Catcheside P."/>
            <person name="Chovatia M."/>
            <person name="Cooper J."/>
            <person name="Damon W."/>
            <person name="Desjardin D."/>
            <person name="Finy P."/>
            <person name="Geml J."/>
            <person name="Haridas S."/>
            <person name="Hughes K."/>
            <person name="Justo A."/>
            <person name="Karasinski D."/>
            <person name="Kautmanova I."/>
            <person name="Kiss B."/>
            <person name="Kocsube S."/>
            <person name="Kotiranta H."/>
            <person name="LaButti K.M."/>
            <person name="Lechner B.E."/>
            <person name="Liimatainen K."/>
            <person name="Lipzen A."/>
            <person name="Lukacs Z."/>
            <person name="Mihaltcheva S."/>
            <person name="Morgado L.N."/>
            <person name="Niskanen T."/>
            <person name="Noordeloos M.E."/>
            <person name="Ohm R.A."/>
            <person name="Ortiz-Santana B."/>
            <person name="Ovrebo C."/>
            <person name="Racz N."/>
            <person name="Riley R."/>
            <person name="Savchenko A."/>
            <person name="Shiryaev A."/>
            <person name="Soop K."/>
            <person name="Spirin V."/>
            <person name="Szebenyi C."/>
            <person name="Tomsovsky M."/>
            <person name="Tulloss R.E."/>
            <person name="Uehling J."/>
            <person name="Grigoriev I.V."/>
            <person name="Vagvolgyi C."/>
            <person name="Papp T."/>
            <person name="Martin F.M."/>
            <person name="Miettinen O."/>
            <person name="Hibbett D.S."/>
            <person name="Nagy L.G."/>
        </authorList>
    </citation>
    <scope>NUCLEOTIDE SEQUENCE [LARGE SCALE GENOMIC DNA]</scope>
    <source>
        <strain evidence="2 3">CBS 962.96</strain>
    </source>
</reference>
<dbReference type="OrthoDB" id="3063557at2759"/>
<dbReference type="Proteomes" id="UP000297245">
    <property type="component" value="Unassembled WGS sequence"/>
</dbReference>
<protein>
    <submittedName>
        <fullName evidence="2">Uncharacterized protein</fullName>
    </submittedName>
</protein>
<dbReference type="AlphaFoldDB" id="A0A4V4HF47"/>
<sequence length="527" mass="59917">MSFYKNATDCTFNGKTIPDPRIKLSCTVHAESPFLTRSLKTSLCASHLQYEHLSEVNEGLWWPERLKCTKTTYKIDLLGRDHKEATGALPYRIAAWERDFVQYSNQYSSYFTFLSPLLKYSRHPNLVHLYGFNRQKSNVVPLMQAWEDCSPIVKLFIHYSVGPSEEMPSDLRYGGYTSGTSGTSLPFSLYYDEAGLKRYIIERKNPPVLTPLFTGIFYSYCLNDFTSTESTCLPSVLLQGHDGLRQKLIGSFKNMDQSYSYTLEPWRCDLYDNGKLLGTGWTRFHYESYIGKEFQLLVHCSPEATQRIYNAWFHQKYYLNVVKEDAFDQFGKQISCLKKDWCPESGSAEHEAAKYIQECQGFDPLTQDYARACEFPLIEMLSPLEHFHPNDLAEENQEALDAWYDAEETLSKMSGSESVYEDASSQLQRISDDSDLGSLEGDSLFNGESDDPASQALELNPSLGSALIAGCKPSSWLGAYLIQENITSWMDFAGGLIPTSQTPVVREYTPFVGFVPNVSIWIGIKLE</sequence>
<evidence type="ECO:0000313" key="3">
    <source>
        <dbReference type="Proteomes" id="UP000297245"/>
    </source>
</evidence>
<evidence type="ECO:0000256" key="1">
    <source>
        <dbReference type="SAM" id="MobiDB-lite"/>
    </source>
</evidence>
<gene>
    <name evidence="2" type="ORF">K435DRAFT_799581</name>
</gene>
<proteinExistence type="predicted"/>
<evidence type="ECO:0000313" key="2">
    <source>
        <dbReference type="EMBL" id="THU93595.1"/>
    </source>
</evidence>
<name>A0A4V4HF47_DENBC</name>